<dbReference type="EMBL" id="CP165728">
    <property type="protein sequence ID" value="XDV69398.1"/>
    <property type="molecule type" value="Genomic_DNA"/>
</dbReference>
<feature type="transmembrane region" description="Helical" evidence="2">
    <location>
        <begin position="273"/>
        <end position="293"/>
    </location>
</feature>
<evidence type="ECO:0000256" key="1">
    <source>
        <dbReference type="SAM" id="MobiDB-lite"/>
    </source>
</evidence>
<protein>
    <recommendedName>
        <fullName evidence="5">LPXTG-motif cell wall-anchored protein</fullName>
    </recommendedName>
</protein>
<evidence type="ECO:0000256" key="3">
    <source>
        <dbReference type="SAM" id="SignalP"/>
    </source>
</evidence>
<keyword evidence="4" id="KW-0614">Plasmid</keyword>
<keyword evidence="3" id="KW-0732">Signal</keyword>
<name>A0AB39YJL0_9ACTN</name>
<feature type="chain" id="PRO_5044297426" description="LPXTG-motif cell wall-anchored protein" evidence="3">
    <location>
        <begin position="35"/>
        <end position="301"/>
    </location>
</feature>
<proteinExistence type="predicted"/>
<feature type="region of interest" description="Disordered" evidence="1">
    <location>
        <begin position="32"/>
        <end position="51"/>
    </location>
</feature>
<evidence type="ECO:0000313" key="4">
    <source>
        <dbReference type="EMBL" id="XDV69398.1"/>
    </source>
</evidence>
<keyword evidence="2" id="KW-0812">Transmembrane</keyword>
<evidence type="ECO:0000256" key="2">
    <source>
        <dbReference type="SAM" id="Phobius"/>
    </source>
</evidence>
<keyword evidence="2" id="KW-0472">Membrane</keyword>
<geneLocation type="plasmid" evidence="4">
    <name>unnamed1</name>
</geneLocation>
<reference evidence="4" key="1">
    <citation type="submission" date="2024-08" db="EMBL/GenBank/DDBJ databases">
        <authorList>
            <person name="Yu S.T."/>
        </authorList>
    </citation>
    <scope>NUCLEOTIDE SEQUENCE</scope>
    <source>
        <strain evidence="4">R33</strain>
        <plasmid evidence="4">unnamed1</plasmid>
    </source>
</reference>
<feature type="signal peptide" evidence="3">
    <location>
        <begin position="1"/>
        <end position="34"/>
    </location>
</feature>
<keyword evidence="2" id="KW-1133">Transmembrane helix</keyword>
<gene>
    <name evidence="4" type="ORF">AB5J51_41470</name>
</gene>
<dbReference type="AlphaFoldDB" id="A0AB39YJL0"/>
<organism evidence="4">
    <name type="scientific">Streptomyces sp. R33</name>
    <dbReference type="NCBI Taxonomy" id="3238629"/>
    <lineage>
        <taxon>Bacteria</taxon>
        <taxon>Bacillati</taxon>
        <taxon>Actinomycetota</taxon>
        <taxon>Actinomycetes</taxon>
        <taxon>Kitasatosporales</taxon>
        <taxon>Streptomycetaceae</taxon>
        <taxon>Streptomyces</taxon>
    </lineage>
</organism>
<sequence length="301" mass="31989">MEKKWVQMATKSMRIRTAAALMLLLSGGTGSALAAPDTDPPRPLPSGAESAVRPGERVSVTTEALVSGDAFSGVRVTSPAFAADGTLRMDDNALVAVATVSCKAEPGSYEVRFGSPFGNENASKIDRLWGSVRVEPAAAAERAECERQVAQRQPESQEERYPLGTAWPASPWDVRTVPAGGQLKAEDGLEVGSDGMVKLSSPGFTQPVVMHGDKKVTATVRIRCDAQPGLYTVHWNEEGKPAKIWARYRVTAAAPGCQDPAVTHQAGANRQNAPWLLGAAALAAVGVAGYAFFRRRRKPSH</sequence>
<accession>A0AB39YJL0</accession>
<dbReference type="RefSeq" id="WP_369780574.1">
    <property type="nucleotide sequence ID" value="NZ_CP165728.1"/>
</dbReference>
<evidence type="ECO:0008006" key="5">
    <source>
        <dbReference type="Google" id="ProtNLM"/>
    </source>
</evidence>